<evidence type="ECO:0000259" key="1">
    <source>
        <dbReference type="Pfam" id="PF14355"/>
    </source>
</evidence>
<sequence>MRSNQMLGVLGGNLSNIIPNSVIGAVAGVLAAHYNSHSKLNTLFMEAGAPGDAPDGNCETKCSLWLKRCNESPEIDALTVLGRVIQNFMDIEPTESFFDDDIVENEVTRGQARIIAALERNQLTYKINGYVINAGSSIATKTLEDYLKSGDFKSIEVEFERAVSNISTDPHSSITAASAIIESVLKYYIERHNLTMPNRMNIGPLWDTVRQHIPLNRNAQLNDDQKKILTGVASIIDGVGAFRSHIGSAHGRGSAPPTISIHEARLAINVAHSITTFLIDELAT</sequence>
<dbReference type="AlphaFoldDB" id="A0A0P0BV34"/>
<dbReference type="InterPro" id="IPR026001">
    <property type="entry name" value="Abi-like_C"/>
</dbReference>
<feature type="domain" description="Abortive infection protein-like C-terminal" evidence="1">
    <location>
        <begin position="206"/>
        <end position="280"/>
    </location>
</feature>
<name>A0A0P0BV34_9GAMM</name>
<dbReference type="EMBL" id="KT389472">
    <property type="protein sequence ID" value="ALI93260.1"/>
    <property type="molecule type" value="Genomic_DNA"/>
</dbReference>
<reference evidence="2" key="1">
    <citation type="journal article" date="2016" name="Biotechnol. Bioprocess Eng.">
        <title>Explored a cryptic plasmid pSXM33 from Shewanella xiamenensis BC01 and construction as the shuttle vector.</title>
        <authorList>
            <person name="Zhou Y."/>
            <person name="Ng I.-S."/>
        </authorList>
    </citation>
    <scope>NUCLEOTIDE SEQUENCE</scope>
    <source>
        <strain evidence="2">BC01</strain>
        <plasmid evidence="2">pSXM33</plasmid>
    </source>
</reference>
<dbReference type="Pfam" id="PF14355">
    <property type="entry name" value="Abi_C"/>
    <property type="match status" value="1"/>
</dbReference>
<evidence type="ECO:0000313" key="2">
    <source>
        <dbReference type="EMBL" id="ALI93260.1"/>
    </source>
</evidence>
<accession>A0A0P0BV34</accession>
<protein>
    <recommendedName>
        <fullName evidence="1">Abortive infection protein-like C-terminal domain-containing protein</fullName>
    </recommendedName>
</protein>
<geneLocation type="plasmid" evidence="2">
    <name>pSXM33</name>
</geneLocation>
<proteinExistence type="predicted"/>
<dbReference type="RefSeq" id="WP_237158981.1">
    <property type="nucleotide sequence ID" value="NZ_KT389472.1"/>
</dbReference>
<organism evidence="2">
    <name type="scientific">Shewanella xiamenensis</name>
    <dbReference type="NCBI Taxonomy" id="332186"/>
    <lineage>
        <taxon>Bacteria</taxon>
        <taxon>Pseudomonadati</taxon>
        <taxon>Pseudomonadota</taxon>
        <taxon>Gammaproteobacteria</taxon>
        <taxon>Alteromonadales</taxon>
        <taxon>Shewanellaceae</taxon>
        <taxon>Shewanella</taxon>
    </lineage>
</organism>
<keyword evidence="2" id="KW-0614">Plasmid</keyword>